<keyword evidence="2" id="KW-0732">Signal</keyword>
<reference evidence="3" key="1">
    <citation type="submission" date="2022-10" db="EMBL/GenBank/DDBJ databases">
        <title>Description of microaerobic benzene degrading bacteria.</title>
        <authorList>
            <person name="Bedics A."/>
            <person name="Tancsics A."/>
            <person name="Banerjee S."/>
        </authorList>
    </citation>
    <scope>NUCLEOTIDE SEQUENCE</scope>
    <source>
        <strain evidence="3">D2M1</strain>
    </source>
</reference>
<gene>
    <name evidence="3" type="ORF">OIN59_23725</name>
</gene>
<dbReference type="RefSeq" id="WP_274114459.1">
    <property type="nucleotide sequence ID" value="NZ_JAPCKI010000023.1"/>
</dbReference>
<dbReference type="Gene3D" id="1.20.120.1490">
    <property type="match status" value="1"/>
</dbReference>
<feature type="signal peptide" evidence="2">
    <location>
        <begin position="1"/>
        <end position="19"/>
    </location>
</feature>
<keyword evidence="4" id="KW-1185">Reference proteome</keyword>
<evidence type="ECO:0000313" key="4">
    <source>
        <dbReference type="Proteomes" id="UP001148932"/>
    </source>
</evidence>
<feature type="region of interest" description="Disordered" evidence="1">
    <location>
        <begin position="21"/>
        <end position="45"/>
    </location>
</feature>
<evidence type="ECO:0000256" key="2">
    <source>
        <dbReference type="SAM" id="SignalP"/>
    </source>
</evidence>
<protein>
    <recommendedName>
        <fullName evidence="5">Heavy-metal resistance</fullName>
    </recommendedName>
</protein>
<evidence type="ECO:0000313" key="3">
    <source>
        <dbReference type="EMBL" id="MDD2180456.1"/>
    </source>
</evidence>
<organism evidence="3 4">
    <name type="scientific">Acidovorax benzenivorans</name>
    <dbReference type="NCBI Taxonomy" id="2987520"/>
    <lineage>
        <taxon>Bacteria</taxon>
        <taxon>Pseudomonadati</taxon>
        <taxon>Pseudomonadota</taxon>
        <taxon>Betaproteobacteria</taxon>
        <taxon>Burkholderiales</taxon>
        <taxon>Comamonadaceae</taxon>
        <taxon>Acidovorax</taxon>
    </lineage>
</organism>
<evidence type="ECO:0008006" key="5">
    <source>
        <dbReference type="Google" id="ProtNLM"/>
    </source>
</evidence>
<evidence type="ECO:0000256" key="1">
    <source>
        <dbReference type="SAM" id="MobiDB-lite"/>
    </source>
</evidence>
<feature type="chain" id="PRO_5045644102" description="Heavy-metal resistance" evidence="2">
    <location>
        <begin position="20"/>
        <end position="196"/>
    </location>
</feature>
<dbReference type="EMBL" id="JAPCKI010000023">
    <property type="protein sequence ID" value="MDD2180456.1"/>
    <property type="molecule type" value="Genomic_DNA"/>
</dbReference>
<dbReference type="Proteomes" id="UP001148932">
    <property type="component" value="Unassembled WGS sequence"/>
</dbReference>
<comment type="caution">
    <text evidence="3">The sequence shown here is derived from an EMBL/GenBank/DDBJ whole genome shotgun (WGS) entry which is preliminary data.</text>
</comment>
<name>A0ABT5S4W0_9BURK</name>
<sequence length="196" mass="21161">MKTQLAYLLLVSAASVVVAQPHTPPDPSKPAQLAAQTGSSRYAGEQEREIKAFSAQQMEDLRAGRGMSLALAAELNGYPGPAHVAELGGKLRLTQDQLRETTVLTDQMKADAQRLGKAAIETERELDHLFKTGRPSEVSVAQAVERTALAQAALRASHLNYHLRTVAILTAQQIARYQELRGYAASASAVPKYEAN</sequence>
<accession>A0ABT5S4W0</accession>
<proteinExistence type="predicted"/>